<dbReference type="InterPro" id="IPR044066">
    <property type="entry name" value="TRIAD_supradom"/>
</dbReference>
<evidence type="ECO:0000256" key="6">
    <source>
        <dbReference type="ARBA" id="ARBA00022771"/>
    </source>
</evidence>
<dbReference type="GO" id="GO:0008270">
    <property type="term" value="F:zinc ion binding"/>
    <property type="evidence" value="ECO:0007669"/>
    <property type="project" value="UniProtKB-KW"/>
</dbReference>
<dbReference type="Pfam" id="PF01485">
    <property type="entry name" value="IBR"/>
    <property type="match status" value="2"/>
</dbReference>
<dbReference type="EMBL" id="JAGPNK010000036">
    <property type="protein sequence ID" value="KAH7303289.1"/>
    <property type="molecule type" value="Genomic_DNA"/>
</dbReference>
<evidence type="ECO:0000313" key="14">
    <source>
        <dbReference type="Proteomes" id="UP000813444"/>
    </source>
</evidence>
<evidence type="ECO:0000256" key="9">
    <source>
        <dbReference type="PROSITE-ProRule" id="PRU00175"/>
    </source>
</evidence>
<evidence type="ECO:0000256" key="1">
    <source>
        <dbReference type="ARBA" id="ARBA00001798"/>
    </source>
</evidence>
<evidence type="ECO:0000256" key="5">
    <source>
        <dbReference type="ARBA" id="ARBA00022737"/>
    </source>
</evidence>
<evidence type="ECO:0000256" key="4">
    <source>
        <dbReference type="ARBA" id="ARBA00022723"/>
    </source>
</evidence>
<proteinExistence type="predicted"/>
<dbReference type="Gene3D" id="3.30.40.10">
    <property type="entry name" value="Zinc/RING finger domain, C3HC4 (zinc finger)"/>
    <property type="match status" value="1"/>
</dbReference>
<evidence type="ECO:0000256" key="10">
    <source>
        <dbReference type="SAM" id="MobiDB-lite"/>
    </source>
</evidence>
<feature type="domain" description="RING-type" evidence="12">
    <location>
        <begin position="101"/>
        <end position="289"/>
    </location>
</feature>
<dbReference type="CDD" id="cd22584">
    <property type="entry name" value="Rcat_RBR_unk"/>
    <property type="match status" value="1"/>
</dbReference>
<keyword evidence="3" id="KW-0808">Transferase</keyword>
<feature type="region of interest" description="Disordered" evidence="10">
    <location>
        <begin position="303"/>
        <end position="327"/>
    </location>
</feature>
<evidence type="ECO:0000256" key="2">
    <source>
        <dbReference type="ARBA" id="ARBA00012251"/>
    </source>
</evidence>
<dbReference type="CDD" id="cd20335">
    <property type="entry name" value="BRcat_RBR"/>
    <property type="match status" value="1"/>
</dbReference>
<keyword evidence="4" id="KW-0479">Metal-binding</keyword>
<dbReference type="InterPro" id="IPR017907">
    <property type="entry name" value="Znf_RING_CS"/>
</dbReference>
<reference evidence="13" key="1">
    <citation type="journal article" date="2021" name="Nat. Commun.">
        <title>Genetic determinants of endophytism in the Arabidopsis root mycobiome.</title>
        <authorList>
            <person name="Mesny F."/>
            <person name="Miyauchi S."/>
            <person name="Thiergart T."/>
            <person name="Pickel B."/>
            <person name="Atanasova L."/>
            <person name="Karlsson M."/>
            <person name="Huettel B."/>
            <person name="Barry K.W."/>
            <person name="Haridas S."/>
            <person name="Chen C."/>
            <person name="Bauer D."/>
            <person name="Andreopoulos W."/>
            <person name="Pangilinan J."/>
            <person name="LaButti K."/>
            <person name="Riley R."/>
            <person name="Lipzen A."/>
            <person name="Clum A."/>
            <person name="Drula E."/>
            <person name="Henrissat B."/>
            <person name="Kohler A."/>
            <person name="Grigoriev I.V."/>
            <person name="Martin F.M."/>
            <person name="Hacquard S."/>
        </authorList>
    </citation>
    <scope>NUCLEOTIDE SEQUENCE</scope>
    <source>
        <strain evidence="13">MPI-CAGE-CH-0235</strain>
    </source>
</reference>
<evidence type="ECO:0000313" key="13">
    <source>
        <dbReference type="EMBL" id="KAH7303289.1"/>
    </source>
</evidence>
<dbReference type="GO" id="GO:0061630">
    <property type="term" value="F:ubiquitin protein ligase activity"/>
    <property type="evidence" value="ECO:0007669"/>
    <property type="project" value="UniProtKB-EC"/>
</dbReference>
<dbReference type="EC" id="2.3.2.31" evidence="2"/>
<keyword evidence="5" id="KW-0677">Repeat</keyword>
<evidence type="ECO:0000256" key="7">
    <source>
        <dbReference type="ARBA" id="ARBA00022786"/>
    </source>
</evidence>
<dbReference type="InterPro" id="IPR013083">
    <property type="entry name" value="Znf_RING/FYVE/PHD"/>
</dbReference>
<dbReference type="PROSITE" id="PS50089">
    <property type="entry name" value="ZF_RING_2"/>
    <property type="match status" value="1"/>
</dbReference>
<keyword evidence="7" id="KW-0833">Ubl conjugation pathway</keyword>
<dbReference type="Proteomes" id="UP000813444">
    <property type="component" value="Unassembled WGS sequence"/>
</dbReference>
<dbReference type="OrthoDB" id="10009520at2759"/>
<dbReference type="SUPFAM" id="SSF57850">
    <property type="entry name" value="RING/U-box"/>
    <property type="match status" value="2"/>
</dbReference>
<dbReference type="Gene3D" id="1.20.120.1750">
    <property type="match status" value="1"/>
</dbReference>
<gene>
    <name evidence="13" type="ORF">B0I35DRAFT_384136</name>
</gene>
<evidence type="ECO:0000256" key="3">
    <source>
        <dbReference type="ARBA" id="ARBA00022679"/>
    </source>
</evidence>
<dbReference type="AlphaFoldDB" id="A0A8K0SAP1"/>
<keyword evidence="14" id="KW-1185">Reference proteome</keyword>
<comment type="catalytic activity">
    <reaction evidence="1">
        <text>[E2 ubiquitin-conjugating enzyme]-S-ubiquitinyl-L-cysteine + [acceptor protein]-L-lysine = [E2 ubiquitin-conjugating enzyme]-L-cysteine + [acceptor protein]-N(6)-ubiquitinyl-L-lysine.</text>
        <dbReference type="EC" id="2.3.2.31"/>
    </reaction>
</comment>
<dbReference type="InterPro" id="IPR001841">
    <property type="entry name" value="Znf_RING"/>
</dbReference>
<dbReference type="InterPro" id="IPR002867">
    <property type="entry name" value="IBR_dom"/>
</dbReference>
<accession>A0A8K0SAP1</accession>
<dbReference type="PROSITE" id="PS00518">
    <property type="entry name" value="ZF_RING_1"/>
    <property type="match status" value="1"/>
</dbReference>
<evidence type="ECO:0000256" key="8">
    <source>
        <dbReference type="ARBA" id="ARBA00022833"/>
    </source>
</evidence>
<dbReference type="PANTHER" id="PTHR11685">
    <property type="entry name" value="RBR FAMILY RING FINGER AND IBR DOMAIN-CONTAINING"/>
    <property type="match status" value="1"/>
</dbReference>
<comment type="caution">
    <text evidence="13">The sequence shown here is derived from an EMBL/GenBank/DDBJ whole genome shotgun (WGS) entry which is preliminary data.</text>
</comment>
<dbReference type="GO" id="GO:0016567">
    <property type="term" value="P:protein ubiquitination"/>
    <property type="evidence" value="ECO:0007669"/>
    <property type="project" value="InterPro"/>
</dbReference>
<keyword evidence="8" id="KW-0862">Zinc</keyword>
<keyword evidence="6 9" id="KW-0863">Zinc-finger</keyword>
<feature type="domain" description="RING-type" evidence="11">
    <location>
        <begin position="105"/>
        <end position="149"/>
    </location>
</feature>
<dbReference type="PROSITE" id="PS51873">
    <property type="entry name" value="TRIAD"/>
    <property type="match status" value="1"/>
</dbReference>
<sequence>MADNRVCRSINRAVRQDATALELFEDQERQARADREYAQRLQAGNAPREGPRPDLQQSVKPKVPEPKQTTLKAVAVAQTPPNAPPSLQQAVKPKAPEASQPMVQCTICTNTCRPDHVVQLACKHHYCKTCLTKLFRDSMKDESLFPPRCCRLEIPIHVMQGSFPPELVAEFYTKQLEFSTPNRTYCHRPTCSAFIPPSNIDWQVCVCPKCQSRTCVTCKGPYHFGKECPKDESMERVLRLAGQRGWKQCPCGQIVELRYGCNHITCRCKSEFCYTCGKKWKTCECPVWDEERLLAHNEAIAGRRPQAAAQPRRQAQPRQHAQVRQPAPQQVPVYDYYNDHCTHEEWDVLGGSHECEECQDVLEHYIMECMQCYLQVCKRCRWNRL</sequence>
<evidence type="ECO:0000259" key="12">
    <source>
        <dbReference type="PROSITE" id="PS51873"/>
    </source>
</evidence>
<feature type="region of interest" description="Disordered" evidence="10">
    <location>
        <begin position="31"/>
        <end position="66"/>
    </location>
</feature>
<name>A0A8K0SAP1_9HYPO</name>
<organism evidence="13 14">
    <name type="scientific">Stachybotrys elegans</name>
    <dbReference type="NCBI Taxonomy" id="80388"/>
    <lineage>
        <taxon>Eukaryota</taxon>
        <taxon>Fungi</taxon>
        <taxon>Dikarya</taxon>
        <taxon>Ascomycota</taxon>
        <taxon>Pezizomycotina</taxon>
        <taxon>Sordariomycetes</taxon>
        <taxon>Hypocreomycetidae</taxon>
        <taxon>Hypocreales</taxon>
        <taxon>Stachybotryaceae</taxon>
        <taxon>Stachybotrys</taxon>
    </lineage>
</organism>
<protein>
    <recommendedName>
        <fullName evidence="2">RBR-type E3 ubiquitin transferase</fullName>
        <ecNumber evidence="2">2.3.2.31</ecNumber>
    </recommendedName>
</protein>
<evidence type="ECO:0000259" key="11">
    <source>
        <dbReference type="PROSITE" id="PS50089"/>
    </source>
</evidence>
<dbReference type="InterPro" id="IPR031127">
    <property type="entry name" value="E3_UB_ligase_RBR"/>
</dbReference>